<proteinExistence type="predicted"/>
<protein>
    <submittedName>
        <fullName evidence="1">M56 family metallopeptidase</fullName>
    </submittedName>
</protein>
<keyword evidence="2" id="KW-1185">Reference proteome</keyword>
<reference evidence="1" key="1">
    <citation type="submission" date="2024-09" db="EMBL/GenBank/DDBJ databases">
        <authorList>
            <person name="Liu J."/>
        </authorList>
    </citation>
    <scope>NUCLEOTIDE SEQUENCE</scope>
    <source>
        <strain evidence="1">NBU2967</strain>
    </source>
</reference>
<accession>A0ACC7LF86</accession>
<comment type="caution">
    <text evidence="1">The sequence shown here is derived from an EMBL/GenBank/DDBJ whole genome shotgun (WGS) entry which is preliminary data.</text>
</comment>
<evidence type="ECO:0000313" key="1">
    <source>
        <dbReference type="EMBL" id="MFH6602077.1"/>
    </source>
</evidence>
<gene>
    <name evidence="1" type="ORF">ACEZ3G_01200</name>
</gene>
<dbReference type="EMBL" id="JBHFPV010000001">
    <property type="protein sequence ID" value="MFH6602077.1"/>
    <property type="molecule type" value="Genomic_DNA"/>
</dbReference>
<name>A0ACC7LF86_9FLAO</name>
<sequence>MMEAFLIYIAKASSVLTIFFLAYFTLKSETFFRFNRYFLIFGLLSALILPLIELTRYVTVAPITKNVVYTDNLLNSTVLNHSSNLIDWTLIFFMAYLLGVAFFCAKFVLQLLSLKKMVRTNTPYSFGGYTYVRTSSRIAPFSFFKYIFYNPSLYTEKELQAILKHEIVHSSQWHSADVLLAHMVAIVTWPNPFSWLYQSIVKQNLEFIADNGVIQNTNSVKGYQYTLLKVSGNQPFTPLVNTFYNPSIKKRIVMLNKSKSNKMNILKAAVVIPILSIFLVSFNTKEVIIPTGYDLDSSWAFENPNETIEIIINKNTTDEALEKVKKDLAEKDVDFSYTVVHNDQNEIINISIQVSGYGNSGSYNSDSGNPISPIKIVIDKEKGLSIGNSDVDFGSDSFNFTIHEDEDADDDGLHEITIKKISSKKGDGTVWVQATEKDHKTVIIEETNGKEIIKVNGKEVSRETYEKMKDDDEMLNVHVRKGKKGKNVFIIKDSDDEHDIEVIDNDDNSFFFIDTDGDEEPLYIIDGKEVSEKKFKKLSPSEIEKIEVLKGDGATKKYGKKAKNGVVEITTKKKTD</sequence>
<organism evidence="1 2">
    <name type="scientific">Meishania litoralis</name>
    <dbReference type="NCBI Taxonomy" id="3434685"/>
    <lineage>
        <taxon>Bacteria</taxon>
        <taxon>Pseudomonadati</taxon>
        <taxon>Bacteroidota</taxon>
        <taxon>Flavobacteriia</taxon>
        <taxon>Flavobacteriales</taxon>
        <taxon>Flavobacteriaceae</taxon>
        <taxon>Meishania</taxon>
    </lineage>
</organism>
<dbReference type="Proteomes" id="UP001595191">
    <property type="component" value="Unassembled WGS sequence"/>
</dbReference>
<evidence type="ECO:0000313" key="2">
    <source>
        <dbReference type="Proteomes" id="UP001595191"/>
    </source>
</evidence>